<evidence type="ECO:0000313" key="3">
    <source>
        <dbReference type="Proteomes" id="UP001458880"/>
    </source>
</evidence>
<dbReference type="AlphaFoldDB" id="A0AAW1LWJ3"/>
<feature type="region of interest" description="Disordered" evidence="1">
    <location>
        <begin position="68"/>
        <end position="108"/>
    </location>
</feature>
<evidence type="ECO:0000256" key="1">
    <source>
        <dbReference type="SAM" id="MobiDB-lite"/>
    </source>
</evidence>
<keyword evidence="3" id="KW-1185">Reference proteome</keyword>
<dbReference type="EMBL" id="JASPKY010000074">
    <property type="protein sequence ID" value="KAK9739521.1"/>
    <property type="molecule type" value="Genomic_DNA"/>
</dbReference>
<name>A0AAW1LWJ3_POPJA</name>
<sequence>MQEAKTFWSEATIFWLPPTWLTTPTPPARPPIAIRTLTGIYAQNVYFIEDFKVLAGVGVLLGGGAGGGWRHFRPKQRQHPPAPPPKTTPTPTGTKIWQHTKPSLRRNPSGQKAKIFWLPLTLTHH</sequence>
<feature type="compositionally biased region" description="Polar residues" evidence="1">
    <location>
        <begin position="95"/>
        <end position="108"/>
    </location>
</feature>
<gene>
    <name evidence="2" type="ORF">QE152_g8986</name>
</gene>
<protein>
    <submittedName>
        <fullName evidence="2">Uncharacterized protein</fullName>
    </submittedName>
</protein>
<accession>A0AAW1LWJ3</accession>
<reference evidence="2 3" key="1">
    <citation type="journal article" date="2024" name="BMC Genomics">
        <title>De novo assembly and annotation of Popillia japonica's genome with initial clues to its potential as an invasive pest.</title>
        <authorList>
            <person name="Cucini C."/>
            <person name="Boschi S."/>
            <person name="Funari R."/>
            <person name="Cardaioli E."/>
            <person name="Iannotti N."/>
            <person name="Marturano G."/>
            <person name="Paoli F."/>
            <person name="Bruttini M."/>
            <person name="Carapelli A."/>
            <person name="Frati F."/>
            <person name="Nardi F."/>
        </authorList>
    </citation>
    <scope>NUCLEOTIDE SEQUENCE [LARGE SCALE GENOMIC DNA]</scope>
    <source>
        <strain evidence="2">DMR45628</strain>
    </source>
</reference>
<proteinExistence type="predicted"/>
<evidence type="ECO:0000313" key="2">
    <source>
        <dbReference type="EMBL" id="KAK9739521.1"/>
    </source>
</evidence>
<dbReference type="Proteomes" id="UP001458880">
    <property type="component" value="Unassembled WGS sequence"/>
</dbReference>
<comment type="caution">
    <text evidence="2">The sequence shown here is derived from an EMBL/GenBank/DDBJ whole genome shotgun (WGS) entry which is preliminary data.</text>
</comment>
<organism evidence="2 3">
    <name type="scientific">Popillia japonica</name>
    <name type="common">Japanese beetle</name>
    <dbReference type="NCBI Taxonomy" id="7064"/>
    <lineage>
        <taxon>Eukaryota</taxon>
        <taxon>Metazoa</taxon>
        <taxon>Ecdysozoa</taxon>
        <taxon>Arthropoda</taxon>
        <taxon>Hexapoda</taxon>
        <taxon>Insecta</taxon>
        <taxon>Pterygota</taxon>
        <taxon>Neoptera</taxon>
        <taxon>Endopterygota</taxon>
        <taxon>Coleoptera</taxon>
        <taxon>Polyphaga</taxon>
        <taxon>Scarabaeiformia</taxon>
        <taxon>Scarabaeidae</taxon>
        <taxon>Rutelinae</taxon>
        <taxon>Popillia</taxon>
    </lineage>
</organism>